<gene>
    <name evidence="2" type="ORF">GC250_11600</name>
</gene>
<dbReference type="RefSeq" id="WP_054838951.1">
    <property type="nucleotide sequence ID" value="NZ_BBBY01000027.1"/>
</dbReference>
<sequence>MEPTYFTPTYQEVPEQVVNTTIETSHPNISYPNPAVPPITSPDENLSKYGYYTTTITNTYTVQMREPSGYPLSQYASLWPMFLVTGIALLGFSVYFRKK</sequence>
<organism evidence="2 3">
    <name type="scientific">Sulfuracidifex metallicus DSM 6482 = JCM 9184</name>
    <dbReference type="NCBI Taxonomy" id="523847"/>
    <lineage>
        <taxon>Archaea</taxon>
        <taxon>Thermoproteota</taxon>
        <taxon>Thermoprotei</taxon>
        <taxon>Sulfolobales</taxon>
        <taxon>Sulfolobaceae</taxon>
        <taxon>Sulfuracidifex</taxon>
    </lineage>
</organism>
<dbReference type="OrthoDB" id="383861at2157"/>
<evidence type="ECO:0000256" key="1">
    <source>
        <dbReference type="SAM" id="Phobius"/>
    </source>
</evidence>
<keyword evidence="1" id="KW-1133">Transmembrane helix</keyword>
<accession>A0A6A9QL72</accession>
<keyword evidence="1" id="KW-0472">Membrane</keyword>
<proteinExistence type="predicted"/>
<evidence type="ECO:0000313" key="3">
    <source>
        <dbReference type="Proteomes" id="UP000470772"/>
    </source>
</evidence>
<comment type="caution">
    <text evidence="2">The sequence shown here is derived from an EMBL/GenBank/DDBJ whole genome shotgun (WGS) entry which is preliminary data.</text>
</comment>
<evidence type="ECO:0000313" key="2">
    <source>
        <dbReference type="EMBL" id="MUN30057.1"/>
    </source>
</evidence>
<protein>
    <submittedName>
        <fullName evidence="2">Uncharacterized protein</fullName>
    </submittedName>
</protein>
<dbReference type="EMBL" id="WGGD01000005">
    <property type="protein sequence ID" value="MUN30057.1"/>
    <property type="molecule type" value="Genomic_DNA"/>
</dbReference>
<feature type="transmembrane region" description="Helical" evidence="1">
    <location>
        <begin position="78"/>
        <end position="96"/>
    </location>
</feature>
<dbReference type="Proteomes" id="UP000470772">
    <property type="component" value="Unassembled WGS sequence"/>
</dbReference>
<keyword evidence="3" id="KW-1185">Reference proteome</keyword>
<reference evidence="2 3" key="1">
    <citation type="submission" date="2019-10" db="EMBL/GenBank/DDBJ databases">
        <title>Sequencing and Assembly of Multiple Reported Metal-Biooxidizing Members of the Extremely Thermoacidophilic Archaeal Family Sulfolobaceae.</title>
        <authorList>
            <person name="Counts J.A."/>
            <person name="Kelly R.M."/>
        </authorList>
    </citation>
    <scope>NUCLEOTIDE SEQUENCE [LARGE SCALE GENOMIC DNA]</scope>
    <source>
        <strain evidence="2 3">DSM 6482</strain>
    </source>
</reference>
<keyword evidence="1" id="KW-0812">Transmembrane</keyword>
<dbReference type="AlphaFoldDB" id="A0A6A9QL72"/>
<name>A0A6A9QL72_SULME</name>